<dbReference type="GO" id="GO:0005743">
    <property type="term" value="C:mitochondrial inner membrane"/>
    <property type="evidence" value="ECO:0007669"/>
    <property type="project" value="TreeGrafter"/>
</dbReference>
<feature type="transmembrane region" description="Helical" evidence="13">
    <location>
        <begin position="63"/>
        <end position="82"/>
    </location>
</feature>
<comment type="similarity">
    <text evidence="3">Belongs to the ABC transporter superfamily. ABCB family. Multidrug resistance exporter (TC 3.A.1.201) subfamily.</text>
</comment>
<evidence type="ECO:0000259" key="15">
    <source>
        <dbReference type="PROSITE" id="PS50929"/>
    </source>
</evidence>
<dbReference type="PROSITE" id="PS00211">
    <property type="entry name" value="ABC_TRANSPORTER_1"/>
    <property type="match status" value="2"/>
</dbReference>
<comment type="caution">
    <text evidence="16">The sequence shown here is derived from an EMBL/GenBank/DDBJ whole genome shotgun (WGS) entry which is preliminary data.</text>
</comment>
<feature type="transmembrane region" description="Helical" evidence="13">
    <location>
        <begin position="114"/>
        <end position="141"/>
    </location>
</feature>
<feature type="transmembrane region" description="Helical" evidence="13">
    <location>
        <begin position="216"/>
        <end position="235"/>
    </location>
</feature>
<dbReference type="PANTHER" id="PTHR43394:SF11">
    <property type="entry name" value="ATP-BINDING CASSETTE TRANSPORTER"/>
    <property type="match status" value="1"/>
</dbReference>
<dbReference type="SMART" id="SM00382">
    <property type="entry name" value="AAA"/>
    <property type="match status" value="2"/>
</dbReference>
<feature type="transmembrane region" description="Helical" evidence="13">
    <location>
        <begin position="944"/>
        <end position="965"/>
    </location>
</feature>
<feature type="transmembrane region" description="Helical" evidence="13">
    <location>
        <begin position="716"/>
        <end position="738"/>
    </location>
</feature>
<feature type="domain" description="ABC transmembrane type-1" evidence="15">
    <location>
        <begin position="719"/>
        <end position="1006"/>
    </location>
</feature>
<dbReference type="FunFam" id="3.40.50.300:FF:000913">
    <property type="entry name" value="ABC multidrug transporter SitT"/>
    <property type="match status" value="1"/>
</dbReference>
<keyword evidence="5 13" id="KW-0812">Transmembrane</keyword>
<dbReference type="Gene3D" id="3.40.50.300">
    <property type="entry name" value="P-loop containing nucleotide triphosphate hydrolases"/>
    <property type="match status" value="2"/>
</dbReference>
<feature type="transmembrane region" description="Helical" evidence="13">
    <location>
        <begin position="759"/>
        <end position="778"/>
    </location>
</feature>
<dbReference type="SUPFAM" id="SSF52540">
    <property type="entry name" value="P-loop containing nucleoside triphosphate hydrolases"/>
    <property type="match status" value="2"/>
</dbReference>
<keyword evidence="10 13" id="KW-0472">Membrane</keyword>
<dbReference type="GO" id="GO:0012505">
    <property type="term" value="C:endomembrane system"/>
    <property type="evidence" value="ECO:0007669"/>
    <property type="project" value="UniProtKB-SubCell"/>
</dbReference>
<keyword evidence="17" id="KW-1185">Reference proteome</keyword>
<evidence type="ECO:0000256" key="8">
    <source>
        <dbReference type="ARBA" id="ARBA00022840"/>
    </source>
</evidence>
<evidence type="ECO:0000256" key="11">
    <source>
        <dbReference type="ARBA" id="ARBA00023180"/>
    </source>
</evidence>
<evidence type="ECO:0000259" key="14">
    <source>
        <dbReference type="PROSITE" id="PS50893"/>
    </source>
</evidence>
<feature type="region of interest" description="Disordered" evidence="12">
    <location>
        <begin position="1"/>
        <end position="44"/>
    </location>
</feature>
<feature type="domain" description="ABC transmembrane type-1" evidence="15">
    <location>
        <begin position="67"/>
        <end position="358"/>
    </location>
</feature>
<dbReference type="CDD" id="cd18577">
    <property type="entry name" value="ABC_6TM_Pgp_ABCB1_D1_like"/>
    <property type="match status" value="1"/>
</dbReference>
<comment type="subcellular location">
    <subcellularLocation>
        <location evidence="2">Endomembrane system</location>
    </subcellularLocation>
    <subcellularLocation>
        <location evidence="1">Membrane</location>
        <topology evidence="1">Multi-pass membrane protein</topology>
    </subcellularLocation>
</comment>
<feature type="transmembrane region" description="Helical" evidence="13">
    <location>
        <begin position="190"/>
        <end position="210"/>
    </location>
</feature>
<dbReference type="FunFam" id="1.20.1560.10:FF:000057">
    <property type="entry name" value="ABC multidrug transporter SitT"/>
    <property type="match status" value="2"/>
</dbReference>
<protein>
    <submittedName>
        <fullName evidence="16">Leptomycin B resistance protein-like protein</fullName>
    </submittedName>
</protein>
<evidence type="ECO:0000256" key="2">
    <source>
        <dbReference type="ARBA" id="ARBA00004308"/>
    </source>
</evidence>
<feature type="compositionally biased region" description="Basic and acidic residues" evidence="12">
    <location>
        <begin position="1"/>
        <end position="25"/>
    </location>
</feature>
<dbReference type="InterPro" id="IPR017871">
    <property type="entry name" value="ABC_transporter-like_CS"/>
</dbReference>
<dbReference type="STRING" id="857340.A0A086T8K1"/>
<dbReference type="CDD" id="cd03249">
    <property type="entry name" value="ABC_MTABC3_MDL1_MDL2"/>
    <property type="match status" value="2"/>
</dbReference>
<accession>A0A086T8K1</accession>
<dbReference type="InterPro" id="IPR011527">
    <property type="entry name" value="ABC1_TM_dom"/>
</dbReference>
<sequence length="1301" mass="142049">MALATEKGEAENISEKRHTPSRSDESLGNLPEAVPEPKPEEPAAQDGWSAYWRVFKFAGRFEYGLQALAVVAAIASGAGIALQNLIFGEFVTVITSFGSGQSSPRVFRDEVGQLALYFVYLGIGRFVLSYVYNVLFTYAAYRIVRNIRHAYLRSALGQEVAYYDFGTGGSVATQATSNGRLIQGGIAEKLGLTVQGLSAFVTAFIVAFITHWKLTLITLCIAPATIIVMGVVAGMEAGLETKILEIYSTANSFAEGVLASARTVHAFEMRSRLVNKFDQYLIEAHTVGNKISILFGLLFSTEYTIIYLGFALAFWQGIRMLARGDIDEPGDIFTVLLSVVIGSISLTMIAPYSIEFTRAAAAAAQLFVLIDRQSEIDPFDETGEKPGEIEGLVEIEDLSFAYPTRPGTTVLQDFTLKVPAGKVTALVGQSGSGKSTIVGLIERWYQPSSGSIKLDGRPIERLNLNWLRKNVRLVQQEPVLFQGSVFDNIAHGLVGTQWEHASHEERMAKIQDAAQLAFAHDFICELPEGYDTDIGQRGSLLSGGQKQRIAIARAVVSQPTVLLLDEATSALDPHAEGVVQQALDRASEGRTTIVIAHKLATIRNADNIVVMKSGRIIEQGTHEGLIAQDGAYAHLVKIQNLALSNDEPMAEEAELDSSSEAKEDPADITKTLTKYPTADRARLEAQKDRDDYERYKKSGFLTVIWRLVVETPELKWAYLIVVLGCIGAAAAFPAQAILMAKMMDVFTLTGKAMTERGDFFATMFIVVAGGCFLSYFTLGYSTNFVTQFLSHRFRRQSFNDILRQDLQFFDRPENNVGALVSRVDSNPQSILELMGFNVGLILIAVLNVAACSILGIAHSWKIGLVVVFGGLPPLLGAGWLKIRFDVALDHKISKRNSTSASIASEAVTAIRTVSSLAIEEKVLQRYTAELDRAVAGSQKPLGNMMVWFALTQSIEYWFMALGFWYGCRLVSFGETSMYDFFVAFMGVFFSGQATSQLFQFSTSVTKGKNAANYIFWLNQLDPTVQETPQNRDHGPKSGGPIALDHVRFSYPLRPEAAVLRGVDLEIERGQFLALVGASGCGKSTMIAMLERFYDPSTGSIRIDGDNLTELNPRLYRRIVSLVQQEPTLFQGTIRENIALGVDDPSSTTADESVHSTAAASEASDAEIEAALRAANAWDFVSSLPEGISTPTGPNGTQLSGGQRQRIAIARSLIRNPKVLLLDEATSALDTESEKIVQGVLAEAAKKGDRITVAVAHRLSTIKDADVICVFYGGKIVEKGTHAELVAQRGLYRKMCEAQNLD</sequence>
<dbReference type="Pfam" id="PF00005">
    <property type="entry name" value="ABC_tran"/>
    <property type="match status" value="2"/>
</dbReference>
<feature type="domain" description="ABC transporter" evidence="14">
    <location>
        <begin position="1041"/>
        <end position="1297"/>
    </location>
</feature>
<keyword evidence="7" id="KW-0547">Nucleotide-binding</keyword>
<dbReference type="OrthoDB" id="6500128at2759"/>
<dbReference type="EMBL" id="JPKY01000029">
    <property type="protein sequence ID" value="KFH45683.1"/>
    <property type="molecule type" value="Genomic_DNA"/>
</dbReference>
<feature type="transmembrane region" description="Helical" evidence="13">
    <location>
        <begin position="977"/>
        <end position="998"/>
    </location>
</feature>
<dbReference type="PANTHER" id="PTHR43394">
    <property type="entry name" value="ATP-DEPENDENT PERMEASE MDL1, MITOCHONDRIAL"/>
    <property type="match status" value="1"/>
</dbReference>
<dbReference type="InterPro" id="IPR039421">
    <property type="entry name" value="Type_1_exporter"/>
</dbReference>
<organism evidence="16 17">
    <name type="scientific">Hapsidospora chrysogenum (strain ATCC 11550 / CBS 779.69 / DSM 880 / IAM 14645 / JCM 23072 / IMI 49137)</name>
    <name type="common">Acremonium chrysogenum</name>
    <dbReference type="NCBI Taxonomy" id="857340"/>
    <lineage>
        <taxon>Eukaryota</taxon>
        <taxon>Fungi</taxon>
        <taxon>Dikarya</taxon>
        <taxon>Ascomycota</taxon>
        <taxon>Pezizomycotina</taxon>
        <taxon>Sordariomycetes</taxon>
        <taxon>Hypocreomycetidae</taxon>
        <taxon>Hypocreales</taxon>
        <taxon>Bionectriaceae</taxon>
        <taxon>Hapsidospora</taxon>
    </lineage>
</organism>
<dbReference type="InterPro" id="IPR003439">
    <property type="entry name" value="ABC_transporter-like_ATP-bd"/>
</dbReference>
<dbReference type="HOGENOM" id="CLU_000604_17_8_1"/>
<dbReference type="GO" id="GO:0005524">
    <property type="term" value="F:ATP binding"/>
    <property type="evidence" value="ECO:0007669"/>
    <property type="project" value="UniProtKB-KW"/>
</dbReference>
<evidence type="ECO:0000256" key="7">
    <source>
        <dbReference type="ARBA" id="ARBA00022741"/>
    </source>
</evidence>
<evidence type="ECO:0000313" key="17">
    <source>
        <dbReference type="Proteomes" id="UP000029964"/>
    </source>
</evidence>
<evidence type="ECO:0000313" key="16">
    <source>
        <dbReference type="EMBL" id="KFH45683.1"/>
    </source>
</evidence>
<name>A0A086T8K1_HAPC1</name>
<keyword evidence="8" id="KW-0067">ATP-binding</keyword>
<dbReference type="GO" id="GO:0090374">
    <property type="term" value="P:oligopeptide export from mitochondrion"/>
    <property type="evidence" value="ECO:0007669"/>
    <property type="project" value="TreeGrafter"/>
</dbReference>
<evidence type="ECO:0000256" key="13">
    <source>
        <dbReference type="SAM" id="Phobius"/>
    </source>
</evidence>
<dbReference type="Gene3D" id="1.20.1560.10">
    <property type="entry name" value="ABC transporter type 1, transmembrane domain"/>
    <property type="match status" value="1"/>
</dbReference>
<evidence type="ECO:0000256" key="3">
    <source>
        <dbReference type="ARBA" id="ARBA00007577"/>
    </source>
</evidence>
<evidence type="ECO:0000256" key="9">
    <source>
        <dbReference type="ARBA" id="ARBA00022989"/>
    </source>
</evidence>
<keyword evidence="6" id="KW-0677">Repeat</keyword>
<gene>
    <name evidence="16" type="ORF">ACRE_035110</name>
</gene>
<feature type="transmembrane region" description="Helical" evidence="13">
    <location>
        <begin position="834"/>
        <end position="855"/>
    </location>
</feature>
<dbReference type="InterPro" id="IPR027417">
    <property type="entry name" value="P-loop_NTPase"/>
</dbReference>
<evidence type="ECO:0000256" key="12">
    <source>
        <dbReference type="SAM" id="MobiDB-lite"/>
    </source>
</evidence>
<keyword evidence="9 13" id="KW-1133">Transmembrane helix</keyword>
<dbReference type="PROSITE" id="PS50929">
    <property type="entry name" value="ABC_TM1F"/>
    <property type="match status" value="2"/>
</dbReference>
<dbReference type="FunFam" id="3.40.50.300:FF:001530">
    <property type="entry name" value="ABC multidrug transporter (Eurofung)"/>
    <property type="match status" value="1"/>
</dbReference>
<dbReference type="SUPFAM" id="SSF90123">
    <property type="entry name" value="ABC transporter transmembrane region"/>
    <property type="match status" value="2"/>
</dbReference>
<dbReference type="Pfam" id="PF00664">
    <property type="entry name" value="ABC_membrane"/>
    <property type="match status" value="2"/>
</dbReference>
<dbReference type="GO" id="GO:0016887">
    <property type="term" value="F:ATP hydrolysis activity"/>
    <property type="evidence" value="ECO:0007669"/>
    <property type="project" value="InterPro"/>
</dbReference>
<evidence type="ECO:0000256" key="10">
    <source>
        <dbReference type="ARBA" id="ARBA00023136"/>
    </source>
</evidence>
<dbReference type="GO" id="GO:0015421">
    <property type="term" value="F:ABC-type oligopeptide transporter activity"/>
    <property type="evidence" value="ECO:0007669"/>
    <property type="project" value="TreeGrafter"/>
</dbReference>
<dbReference type="CDD" id="cd18578">
    <property type="entry name" value="ABC_6TM_Pgp_ABCB1_D2_like"/>
    <property type="match status" value="1"/>
</dbReference>
<keyword evidence="11" id="KW-0325">Glycoprotein</keyword>
<dbReference type="PROSITE" id="PS50893">
    <property type="entry name" value="ABC_TRANSPORTER_2"/>
    <property type="match status" value="2"/>
</dbReference>
<evidence type="ECO:0000256" key="6">
    <source>
        <dbReference type="ARBA" id="ARBA00022737"/>
    </source>
</evidence>
<evidence type="ECO:0000256" key="1">
    <source>
        <dbReference type="ARBA" id="ARBA00004141"/>
    </source>
</evidence>
<feature type="transmembrane region" description="Helical" evidence="13">
    <location>
        <begin position="862"/>
        <end position="880"/>
    </location>
</feature>
<feature type="domain" description="ABC transporter" evidence="14">
    <location>
        <begin position="393"/>
        <end position="638"/>
    </location>
</feature>
<dbReference type="Proteomes" id="UP000029964">
    <property type="component" value="Unassembled WGS sequence"/>
</dbReference>
<dbReference type="InterPro" id="IPR003593">
    <property type="entry name" value="AAA+_ATPase"/>
</dbReference>
<evidence type="ECO:0000256" key="4">
    <source>
        <dbReference type="ARBA" id="ARBA00022448"/>
    </source>
</evidence>
<proteinExistence type="inferred from homology"/>
<dbReference type="InterPro" id="IPR036640">
    <property type="entry name" value="ABC1_TM_sf"/>
</dbReference>
<keyword evidence="4" id="KW-0813">Transport</keyword>
<reference evidence="17" key="1">
    <citation type="journal article" date="2014" name="Genome Announc.">
        <title>Genome sequence and annotation of Acremonium chrysogenum, producer of the beta-lactam antibiotic cephalosporin C.</title>
        <authorList>
            <person name="Terfehr D."/>
            <person name="Dahlmann T.A."/>
            <person name="Specht T."/>
            <person name="Zadra I."/>
            <person name="Kuernsteiner H."/>
            <person name="Kueck U."/>
        </authorList>
    </citation>
    <scope>NUCLEOTIDE SEQUENCE [LARGE SCALE GENOMIC DNA]</scope>
    <source>
        <strain evidence="17">ATCC 11550 / CBS 779.69 / DSM 880 / IAM 14645 / JCM 23072 / IMI 49137</strain>
    </source>
</reference>
<evidence type="ECO:0000256" key="5">
    <source>
        <dbReference type="ARBA" id="ARBA00022692"/>
    </source>
</evidence>